<feature type="region of interest" description="Disordered" evidence="2">
    <location>
        <begin position="1"/>
        <end position="28"/>
    </location>
</feature>
<proteinExistence type="predicted"/>
<evidence type="ECO:0000313" key="4">
    <source>
        <dbReference type="EMBL" id="GAA3703484.1"/>
    </source>
</evidence>
<evidence type="ECO:0000313" key="5">
    <source>
        <dbReference type="Proteomes" id="UP001500051"/>
    </source>
</evidence>
<feature type="domain" description="Alpha/beta hydrolase fold-3" evidence="3">
    <location>
        <begin position="54"/>
        <end position="224"/>
    </location>
</feature>
<evidence type="ECO:0000256" key="1">
    <source>
        <dbReference type="ARBA" id="ARBA00022801"/>
    </source>
</evidence>
<keyword evidence="5" id="KW-1185">Reference proteome</keyword>
<dbReference type="InterPro" id="IPR050300">
    <property type="entry name" value="GDXG_lipolytic_enzyme"/>
</dbReference>
<protein>
    <submittedName>
        <fullName evidence="4">Alpha/beta hydrolase</fullName>
    </submittedName>
</protein>
<name>A0ABP7DBN0_9ACTN</name>
<dbReference type="InterPro" id="IPR013094">
    <property type="entry name" value="AB_hydrolase_3"/>
</dbReference>
<dbReference type="PANTHER" id="PTHR48081:SF6">
    <property type="entry name" value="PEPTIDASE S9 PROLYL OLIGOPEPTIDASE CATALYTIC DOMAIN-CONTAINING PROTEIN"/>
    <property type="match status" value="1"/>
</dbReference>
<dbReference type="InterPro" id="IPR029058">
    <property type="entry name" value="AB_hydrolase_fold"/>
</dbReference>
<dbReference type="EMBL" id="BAAAYX010000005">
    <property type="protein sequence ID" value="GAA3703484.1"/>
    <property type="molecule type" value="Genomic_DNA"/>
</dbReference>
<dbReference type="Gene3D" id="3.40.50.1820">
    <property type="entry name" value="alpha/beta hydrolase"/>
    <property type="match status" value="1"/>
</dbReference>
<accession>A0ABP7DBN0</accession>
<evidence type="ECO:0000256" key="2">
    <source>
        <dbReference type="SAM" id="MobiDB-lite"/>
    </source>
</evidence>
<dbReference type="SUPFAM" id="SSF53474">
    <property type="entry name" value="alpha/beta-Hydrolases"/>
    <property type="match status" value="1"/>
</dbReference>
<gene>
    <name evidence="4" type="ORF">GCM10022204_20900</name>
</gene>
<dbReference type="RefSeq" id="WP_344812287.1">
    <property type="nucleotide sequence ID" value="NZ_BAAAYX010000005.1"/>
</dbReference>
<feature type="compositionally biased region" description="Basic and acidic residues" evidence="2">
    <location>
        <begin position="1"/>
        <end position="24"/>
    </location>
</feature>
<keyword evidence="1 4" id="KW-0378">Hydrolase</keyword>
<organism evidence="4 5">
    <name type="scientific">Microlunatus aurantiacus</name>
    <dbReference type="NCBI Taxonomy" id="446786"/>
    <lineage>
        <taxon>Bacteria</taxon>
        <taxon>Bacillati</taxon>
        <taxon>Actinomycetota</taxon>
        <taxon>Actinomycetes</taxon>
        <taxon>Propionibacteriales</taxon>
        <taxon>Propionibacteriaceae</taxon>
        <taxon>Microlunatus</taxon>
    </lineage>
</organism>
<dbReference type="PANTHER" id="PTHR48081">
    <property type="entry name" value="AB HYDROLASE SUPERFAMILY PROTEIN C4A8.06C"/>
    <property type="match status" value="1"/>
</dbReference>
<dbReference type="GO" id="GO:0016787">
    <property type="term" value="F:hydrolase activity"/>
    <property type="evidence" value="ECO:0007669"/>
    <property type="project" value="UniProtKB-KW"/>
</dbReference>
<dbReference type="Proteomes" id="UP001500051">
    <property type="component" value="Unassembled WGS sequence"/>
</dbReference>
<reference evidence="5" key="1">
    <citation type="journal article" date="2019" name="Int. J. Syst. Evol. Microbiol.">
        <title>The Global Catalogue of Microorganisms (GCM) 10K type strain sequencing project: providing services to taxonomists for standard genome sequencing and annotation.</title>
        <authorList>
            <consortium name="The Broad Institute Genomics Platform"/>
            <consortium name="The Broad Institute Genome Sequencing Center for Infectious Disease"/>
            <person name="Wu L."/>
            <person name="Ma J."/>
        </authorList>
    </citation>
    <scope>NUCLEOTIDE SEQUENCE [LARGE SCALE GENOMIC DNA]</scope>
    <source>
        <strain evidence="5">JCM 16548</strain>
    </source>
</reference>
<sequence length="267" mass="27795">MTPSDRLDASPAHRPDPSPAHRLDAYPADAEGPRPAVLVLPGGGYGTLADHEGHDYAQWLSGLGLHAFVLHYPVAPARHPAPVTAAAWALDHVRHGDHGLAVDPAAVGVIGSSAGGHLAGSLCVGLAGPETPRPAFAILCYPVVSFLDEAHEGSAQNLLGPDPGADARAALSLERLVDDRVPPTFLWSTADDEAVPVGNTLRYAKALTERGVPTELLVLPHGRHGLGLAPEDPAVAGWSRLCAEWLQRGGWTGPGQDRTEPPEGTPA</sequence>
<comment type="caution">
    <text evidence="4">The sequence shown here is derived from an EMBL/GenBank/DDBJ whole genome shotgun (WGS) entry which is preliminary data.</text>
</comment>
<dbReference type="Pfam" id="PF07859">
    <property type="entry name" value="Abhydrolase_3"/>
    <property type="match status" value="1"/>
</dbReference>
<evidence type="ECO:0000259" key="3">
    <source>
        <dbReference type="Pfam" id="PF07859"/>
    </source>
</evidence>